<evidence type="ECO:0000313" key="2">
    <source>
        <dbReference type="Proteomes" id="UP000033054"/>
    </source>
</evidence>
<keyword evidence="2" id="KW-1185">Reference proteome</keyword>
<reference evidence="1 2" key="1">
    <citation type="journal article" date="2014" name="Curr. Microbiol.">
        <title>Spirosoma radiotolerans sp. nov., a gamma-radiation-resistant bacterium isolated from gamma ray-irradiated soil.</title>
        <authorList>
            <person name="Lee J.J."/>
            <person name="Srinivasan S."/>
            <person name="Lim S."/>
            <person name="Joe M."/>
            <person name="Im S."/>
            <person name="Bae S.I."/>
            <person name="Park K.R."/>
            <person name="Han J.H."/>
            <person name="Park S.H."/>
            <person name="Joo B.M."/>
            <person name="Park S.J."/>
            <person name="Kim M.K."/>
        </authorList>
    </citation>
    <scope>NUCLEOTIDE SEQUENCE [LARGE SCALE GENOMIC DNA]</scope>
    <source>
        <strain evidence="1 2">DG5A</strain>
    </source>
</reference>
<gene>
    <name evidence="1" type="ORF">SD10_13510</name>
</gene>
<dbReference type="OrthoDB" id="1492803at2"/>
<dbReference type="AlphaFoldDB" id="A0A0E3V7C9"/>
<proteinExistence type="predicted"/>
<organism evidence="1 2">
    <name type="scientific">Spirosoma radiotolerans</name>
    <dbReference type="NCBI Taxonomy" id="1379870"/>
    <lineage>
        <taxon>Bacteria</taxon>
        <taxon>Pseudomonadati</taxon>
        <taxon>Bacteroidota</taxon>
        <taxon>Cytophagia</taxon>
        <taxon>Cytophagales</taxon>
        <taxon>Cytophagaceae</taxon>
        <taxon>Spirosoma</taxon>
    </lineage>
</organism>
<dbReference type="PATRIC" id="fig|1379870.5.peg.2935"/>
<protein>
    <submittedName>
        <fullName evidence="1">Uncharacterized protein</fullName>
    </submittedName>
</protein>
<dbReference type="EMBL" id="CP010429">
    <property type="protein sequence ID" value="AKD55767.1"/>
    <property type="molecule type" value="Genomic_DNA"/>
</dbReference>
<dbReference type="KEGG" id="srd:SD10_13510"/>
<dbReference type="RefSeq" id="WP_046574278.1">
    <property type="nucleotide sequence ID" value="NZ_CP010429.1"/>
</dbReference>
<dbReference type="HOGENOM" id="CLU_2048261_0_0_10"/>
<sequence>MKIAVEKGQDKTLLADGRQTVTITHIDEGSSEYKGIPFFAVRFENEDGYISHRFYQSSAGMPAIVNLFEMAGIPVQEGKDLDTKQLVGKEMTIEVGERSYTDPENHNERTLKQAVNFLAS</sequence>
<evidence type="ECO:0000313" key="1">
    <source>
        <dbReference type="EMBL" id="AKD55767.1"/>
    </source>
</evidence>
<dbReference type="Proteomes" id="UP000033054">
    <property type="component" value="Chromosome"/>
</dbReference>
<name>A0A0E3V7C9_9BACT</name>
<accession>A0A0E3V7C9</accession>